<organism evidence="1 2">
    <name type="scientific">Siccirubricoccus soli</name>
    <dbReference type="NCBI Taxonomy" id="2899147"/>
    <lineage>
        <taxon>Bacteria</taxon>
        <taxon>Pseudomonadati</taxon>
        <taxon>Pseudomonadota</taxon>
        <taxon>Alphaproteobacteria</taxon>
        <taxon>Acetobacterales</taxon>
        <taxon>Roseomonadaceae</taxon>
        <taxon>Siccirubricoccus</taxon>
    </lineage>
</organism>
<sequence length="67" mass="6753">LPCAARTSRGLTLRSWDRMVVPLPFARGVIAFGPPVAVARAAPEAALPAIAAALSAACDAADAAVLR</sequence>
<name>A0ABT1DBM2_9PROT</name>
<dbReference type="EMBL" id="JAFIRR010000186">
    <property type="protein sequence ID" value="MCO6419337.1"/>
    <property type="molecule type" value="Genomic_DNA"/>
</dbReference>
<feature type="non-terminal residue" evidence="1">
    <location>
        <position position="1"/>
    </location>
</feature>
<gene>
    <name evidence="1" type="ORF">JYK14_24705</name>
</gene>
<proteinExistence type="predicted"/>
<keyword evidence="2" id="KW-1185">Reference proteome</keyword>
<reference evidence="1 2" key="1">
    <citation type="submission" date="2021-12" db="EMBL/GenBank/DDBJ databases">
        <title>Siccirubricoccus leaddurans sp. nov., a high concentration Zn2+ tolerance bacterium.</title>
        <authorList>
            <person name="Cao Y."/>
        </authorList>
    </citation>
    <scope>NUCLEOTIDE SEQUENCE [LARGE SCALE GENOMIC DNA]</scope>
    <source>
        <strain evidence="1 2">KC 17139</strain>
    </source>
</reference>
<protein>
    <submittedName>
        <fullName evidence="1">Uncharacterized protein</fullName>
    </submittedName>
</protein>
<accession>A0ABT1DBM2</accession>
<evidence type="ECO:0000313" key="2">
    <source>
        <dbReference type="Proteomes" id="UP001523392"/>
    </source>
</evidence>
<evidence type="ECO:0000313" key="1">
    <source>
        <dbReference type="EMBL" id="MCO6419337.1"/>
    </source>
</evidence>
<comment type="caution">
    <text evidence="1">The sequence shown here is derived from an EMBL/GenBank/DDBJ whole genome shotgun (WGS) entry which is preliminary data.</text>
</comment>
<dbReference type="Proteomes" id="UP001523392">
    <property type="component" value="Unassembled WGS sequence"/>
</dbReference>